<dbReference type="CDD" id="cd00508">
    <property type="entry name" value="MopB_CT_Fdh-Nap-like"/>
    <property type="match status" value="1"/>
</dbReference>
<feature type="domain" description="Molybdopterin oxidoreductase" evidence="7">
    <location>
        <begin position="78"/>
        <end position="502"/>
    </location>
</feature>
<dbReference type="Pfam" id="PF01568">
    <property type="entry name" value="Molydop_binding"/>
    <property type="match status" value="1"/>
</dbReference>
<keyword evidence="2" id="KW-0004">4Fe-4S</keyword>
<keyword evidence="11" id="KW-1185">Reference proteome</keyword>
<evidence type="ECO:0000259" key="7">
    <source>
        <dbReference type="Pfam" id="PF00384"/>
    </source>
</evidence>
<keyword evidence="4" id="KW-0408">Iron</keyword>
<dbReference type="EMBL" id="BJXX01000103">
    <property type="protein sequence ID" value="GEN34896.1"/>
    <property type="molecule type" value="Genomic_DNA"/>
</dbReference>
<evidence type="ECO:0000256" key="2">
    <source>
        <dbReference type="ARBA" id="ARBA00022485"/>
    </source>
</evidence>
<comment type="cofactor">
    <cofactor evidence="1">
        <name>Mo-bis(molybdopterin guanine dinucleotide)</name>
        <dbReference type="ChEBI" id="CHEBI:60539"/>
    </cofactor>
</comment>
<dbReference type="GO" id="GO:0003954">
    <property type="term" value="F:NADH dehydrogenase activity"/>
    <property type="evidence" value="ECO:0007669"/>
    <property type="project" value="TreeGrafter"/>
</dbReference>
<dbReference type="GO" id="GO:0016020">
    <property type="term" value="C:membrane"/>
    <property type="evidence" value="ECO:0007669"/>
    <property type="project" value="TreeGrafter"/>
</dbReference>
<dbReference type="Gene3D" id="2.40.40.20">
    <property type="match status" value="1"/>
</dbReference>
<feature type="domain" description="4Fe-4S Mo/W bis-MGD-type" evidence="9">
    <location>
        <begin position="20"/>
        <end position="70"/>
    </location>
</feature>
<dbReference type="InterPro" id="IPR009010">
    <property type="entry name" value="Asp_de-COase-like_dom_sf"/>
</dbReference>
<dbReference type="AlphaFoldDB" id="A0A511V7F6"/>
<dbReference type="Proteomes" id="UP000321157">
    <property type="component" value="Unassembled WGS sequence"/>
</dbReference>
<feature type="compositionally biased region" description="Basic and acidic residues" evidence="6">
    <location>
        <begin position="715"/>
        <end position="731"/>
    </location>
</feature>
<dbReference type="Gene3D" id="2.20.25.90">
    <property type="entry name" value="ADC-like domains"/>
    <property type="match status" value="1"/>
</dbReference>
<evidence type="ECO:0000256" key="3">
    <source>
        <dbReference type="ARBA" id="ARBA00022723"/>
    </source>
</evidence>
<evidence type="ECO:0000259" key="8">
    <source>
        <dbReference type="Pfam" id="PF01568"/>
    </source>
</evidence>
<dbReference type="PROSITE" id="PS00490">
    <property type="entry name" value="MOLYBDOPTERIN_PROK_2"/>
    <property type="match status" value="1"/>
</dbReference>
<dbReference type="PIRSF" id="PIRSF000144">
    <property type="entry name" value="CbbBc"/>
    <property type="match status" value="1"/>
</dbReference>
<dbReference type="InterPro" id="IPR006657">
    <property type="entry name" value="MoPterin_dinucl-bd_dom"/>
</dbReference>
<name>A0A511V7F6_9BACL</name>
<dbReference type="OrthoDB" id="9805142at2"/>
<evidence type="ECO:0000313" key="11">
    <source>
        <dbReference type="Proteomes" id="UP000321157"/>
    </source>
</evidence>
<dbReference type="GO" id="GO:0043546">
    <property type="term" value="F:molybdopterin cofactor binding"/>
    <property type="evidence" value="ECO:0007669"/>
    <property type="project" value="InterPro"/>
</dbReference>
<dbReference type="RefSeq" id="WP_146810150.1">
    <property type="nucleotide sequence ID" value="NZ_BJXX01000103.1"/>
</dbReference>
<dbReference type="Pfam" id="PF00384">
    <property type="entry name" value="Molybdopterin"/>
    <property type="match status" value="1"/>
</dbReference>
<dbReference type="PANTHER" id="PTHR43105:SF10">
    <property type="entry name" value="NADH-QUINONE OXIDOREDUCTASE SUBUNIT G"/>
    <property type="match status" value="1"/>
</dbReference>
<feature type="domain" description="Molybdopterin dinucleotide-binding" evidence="8">
    <location>
        <begin position="597"/>
        <end position="703"/>
    </location>
</feature>
<dbReference type="Pfam" id="PF04879">
    <property type="entry name" value="Molybdop_Fe4S4"/>
    <property type="match status" value="1"/>
</dbReference>
<proteinExistence type="predicted"/>
<dbReference type="Gene3D" id="3.40.228.10">
    <property type="entry name" value="Dimethylsulfoxide Reductase, domain 2"/>
    <property type="match status" value="1"/>
</dbReference>
<protein>
    <submittedName>
        <fullName evidence="10">Assimilatory nitrate reductase catalytic subunit</fullName>
    </submittedName>
</protein>
<keyword evidence="5" id="KW-0411">Iron-sulfur</keyword>
<dbReference type="InterPro" id="IPR050123">
    <property type="entry name" value="Prok_molybdopt-oxidoreductase"/>
</dbReference>
<dbReference type="SUPFAM" id="SSF50692">
    <property type="entry name" value="ADC-like"/>
    <property type="match status" value="1"/>
</dbReference>
<dbReference type="GO" id="GO:0046872">
    <property type="term" value="F:metal ion binding"/>
    <property type="evidence" value="ECO:0007669"/>
    <property type="project" value="UniProtKB-KW"/>
</dbReference>
<feature type="region of interest" description="Disordered" evidence="6">
    <location>
        <begin position="711"/>
        <end position="731"/>
    </location>
</feature>
<dbReference type="NCBIfam" id="NF047855">
    <property type="entry name" value="AssmNtatRedNasC"/>
    <property type="match status" value="1"/>
</dbReference>
<dbReference type="InterPro" id="IPR006655">
    <property type="entry name" value="Mopterin_OxRdtase_prok_CS"/>
</dbReference>
<evidence type="ECO:0000313" key="10">
    <source>
        <dbReference type="EMBL" id="GEN34896.1"/>
    </source>
</evidence>
<evidence type="ECO:0000256" key="1">
    <source>
        <dbReference type="ARBA" id="ARBA00001942"/>
    </source>
</evidence>
<evidence type="ECO:0000256" key="6">
    <source>
        <dbReference type="SAM" id="MobiDB-lite"/>
    </source>
</evidence>
<dbReference type="PANTHER" id="PTHR43105">
    <property type="entry name" value="RESPIRATORY NITRATE REDUCTASE"/>
    <property type="match status" value="1"/>
</dbReference>
<dbReference type="InterPro" id="IPR006963">
    <property type="entry name" value="Mopterin_OxRdtase_4Fe-4S_dom"/>
</dbReference>
<accession>A0A511V7F6</accession>
<reference evidence="10 11" key="1">
    <citation type="submission" date="2019-07" db="EMBL/GenBank/DDBJ databases">
        <title>Whole genome shotgun sequence of Aneurinibacillus danicus NBRC 102444.</title>
        <authorList>
            <person name="Hosoyama A."/>
            <person name="Uohara A."/>
            <person name="Ohji S."/>
            <person name="Ichikawa N."/>
        </authorList>
    </citation>
    <scope>NUCLEOTIDE SEQUENCE [LARGE SCALE GENOMIC DNA]</scope>
    <source>
        <strain evidence="10 11">NBRC 102444</strain>
    </source>
</reference>
<sequence>MSGFLQHFRQINERYTVSTTNQTRCPYCSMQCTMLFHRENTPFSSRFTITPNKEDSIVQGRMCVKGLEAHTPIFTKERITSPLLRRHGTFIPVSWRTALQWLKRKVRDIQKAHGFDAIGVYGGGSLTNEEGYLLGKFARVALRTRYIDYNGRYCMSAAAAAGSQAFGIDRGMTNPLADIPLAKCIILAGTNIAECQPTMMPYLRQAKANGACIIAIDPRATGTTRMADVHLQPKPGTDAALVNGMLKVIIEEGYYDSKFITAHTVGWEEMSAYIRTVQMSEVSHITGIPEADIVQAARIYGQAESGMVFTARGVEQHAYGVQNVRNFINLALVTGKIGKPGSGYGAVTGQANGQGGREHGQKADQLPGYRSIENAEHRRHIAEVWGIKESRLPGKGVSAYEMMERAAAGELEGMIVLSSNPVVSNPNARFVEEVLRKLPLLVVVDLYMSETAQLADLILPCASHLEKEGTVTNLEGRVMLRKAVQPPPGEARPDWRILQDIAHILGQRRTFRYGGARDIFEELRKASRGGVADYSGIKYERIEKEQGVFWPCADERAPGTERLFEEGVFYHPDGRARLAHVPHLTPPERTDDVYPVTLTTGRLLHHYNSGVQTRRTPALYARAQAPVLQIHPETAERLRLVNGARARIHSKRETIEVDVRVSKDIREDTVFVAFHWGDEQCINRLTLPELDPQCRMPSFKACAVRIEPVESTAPTRKEQKKHEQEKACAYR</sequence>
<dbReference type="GO" id="GO:0022904">
    <property type="term" value="P:respiratory electron transport chain"/>
    <property type="evidence" value="ECO:0007669"/>
    <property type="project" value="TreeGrafter"/>
</dbReference>
<evidence type="ECO:0000259" key="9">
    <source>
        <dbReference type="Pfam" id="PF04879"/>
    </source>
</evidence>
<dbReference type="Gene3D" id="3.40.50.740">
    <property type="match status" value="1"/>
</dbReference>
<dbReference type="SUPFAM" id="SSF53706">
    <property type="entry name" value="Formate dehydrogenase/DMSO reductase, domains 1-3"/>
    <property type="match status" value="1"/>
</dbReference>
<evidence type="ECO:0000256" key="4">
    <source>
        <dbReference type="ARBA" id="ARBA00023004"/>
    </source>
</evidence>
<comment type="caution">
    <text evidence="10">The sequence shown here is derived from an EMBL/GenBank/DDBJ whole genome shotgun (WGS) entry which is preliminary data.</text>
</comment>
<dbReference type="GO" id="GO:0051539">
    <property type="term" value="F:4 iron, 4 sulfur cluster binding"/>
    <property type="evidence" value="ECO:0007669"/>
    <property type="project" value="UniProtKB-KW"/>
</dbReference>
<keyword evidence="3" id="KW-0479">Metal-binding</keyword>
<gene>
    <name evidence="10" type="primary">nasC</name>
    <name evidence="10" type="ORF">ADA01nite_23560</name>
</gene>
<organism evidence="10 11">
    <name type="scientific">Aneurinibacillus danicus</name>
    <dbReference type="NCBI Taxonomy" id="267746"/>
    <lineage>
        <taxon>Bacteria</taxon>
        <taxon>Bacillati</taxon>
        <taxon>Bacillota</taxon>
        <taxon>Bacilli</taxon>
        <taxon>Bacillales</taxon>
        <taxon>Paenibacillaceae</taxon>
        <taxon>Aneurinibacillus group</taxon>
        <taxon>Aneurinibacillus</taxon>
    </lineage>
</organism>
<dbReference type="InterPro" id="IPR006656">
    <property type="entry name" value="Mopterin_OxRdtase"/>
</dbReference>
<evidence type="ECO:0000256" key="5">
    <source>
        <dbReference type="ARBA" id="ARBA00023014"/>
    </source>
</evidence>